<dbReference type="PROSITE" id="PS51379">
    <property type="entry name" value="4FE4S_FER_2"/>
    <property type="match status" value="2"/>
</dbReference>
<keyword evidence="1" id="KW-0004">4Fe-4S</keyword>
<dbReference type="InterPro" id="IPR017900">
    <property type="entry name" value="4Fe4S_Fe_S_CS"/>
</dbReference>
<proteinExistence type="predicted"/>
<dbReference type="Gene3D" id="3.30.70.20">
    <property type="match status" value="1"/>
</dbReference>
<keyword evidence="4" id="KW-0411">Iron-sulfur</keyword>
<dbReference type="PANTHER" id="PTHR43687:SF1">
    <property type="entry name" value="FERREDOXIN III"/>
    <property type="match status" value="1"/>
</dbReference>
<dbReference type="InterPro" id="IPR017896">
    <property type="entry name" value="4Fe4S_Fe-S-bd"/>
</dbReference>
<sequence>MYPVVNSETCVACATCFEVCPAEPKVFEVTDYSKVINPEACLECGACEENCPTGSIKLIDN</sequence>
<dbReference type="EMBL" id="CP001720">
    <property type="protein sequence ID" value="ACV62466.1"/>
    <property type="molecule type" value="Genomic_DNA"/>
</dbReference>
<evidence type="ECO:0000256" key="2">
    <source>
        <dbReference type="ARBA" id="ARBA00022723"/>
    </source>
</evidence>
<evidence type="ECO:0000313" key="6">
    <source>
        <dbReference type="EMBL" id="ACV62466.1"/>
    </source>
</evidence>
<evidence type="ECO:0000313" key="7">
    <source>
        <dbReference type="Proteomes" id="UP000002217"/>
    </source>
</evidence>
<gene>
    <name evidence="6" type="ordered locus">Dtox_1608</name>
</gene>
<protein>
    <submittedName>
        <fullName evidence="6">4Fe-4S ferredoxin iron-sulfur binding domain protein</fullName>
    </submittedName>
</protein>
<dbReference type="OrthoDB" id="9810688at2"/>
<keyword evidence="2" id="KW-0479">Metal-binding</keyword>
<accession>C8VWB4</accession>
<dbReference type="STRING" id="485916.Dtox_1608"/>
<feature type="domain" description="4Fe-4S ferredoxin-type" evidence="5">
    <location>
        <begin position="1"/>
        <end position="30"/>
    </location>
</feature>
<dbReference type="PROSITE" id="PS00198">
    <property type="entry name" value="4FE4S_FER_1"/>
    <property type="match status" value="1"/>
</dbReference>
<keyword evidence="3" id="KW-0408">Iron</keyword>
<dbReference type="Pfam" id="PF13237">
    <property type="entry name" value="Fer4_10"/>
    <property type="match status" value="1"/>
</dbReference>
<evidence type="ECO:0000259" key="5">
    <source>
        <dbReference type="PROSITE" id="PS51379"/>
    </source>
</evidence>
<organism evidence="6 7">
    <name type="scientific">Desulfofarcimen acetoxidans (strain ATCC 49208 / DSM 771 / KCTC 5769 / VKM B-1644 / 5575)</name>
    <name type="common">Desulfotomaculum acetoxidans</name>
    <dbReference type="NCBI Taxonomy" id="485916"/>
    <lineage>
        <taxon>Bacteria</taxon>
        <taxon>Bacillati</taxon>
        <taxon>Bacillota</taxon>
        <taxon>Clostridia</taxon>
        <taxon>Eubacteriales</taxon>
        <taxon>Peptococcaceae</taxon>
        <taxon>Desulfofarcimen</taxon>
    </lineage>
</organism>
<evidence type="ECO:0000256" key="3">
    <source>
        <dbReference type="ARBA" id="ARBA00023004"/>
    </source>
</evidence>
<dbReference type="InterPro" id="IPR050572">
    <property type="entry name" value="Fe-S_Ferredoxin"/>
</dbReference>
<dbReference type="SUPFAM" id="SSF54862">
    <property type="entry name" value="4Fe-4S ferredoxins"/>
    <property type="match status" value="1"/>
</dbReference>
<reference evidence="6 7" key="1">
    <citation type="journal article" date="2009" name="Stand. Genomic Sci.">
        <title>Complete genome sequence of Desulfotomaculum acetoxidans type strain (5575).</title>
        <authorList>
            <person name="Spring S."/>
            <person name="Lapidus A."/>
            <person name="Schroder M."/>
            <person name="Gleim D."/>
            <person name="Sims D."/>
            <person name="Meincke L."/>
            <person name="Glavina Del Rio T."/>
            <person name="Tice H."/>
            <person name="Copeland A."/>
            <person name="Cheng J.F."/>
            <person name="Lucas S."/>
            <person name="Chen F."/>
            <person name="Nolan M."/>
            <person name="Bruce D."/>
            <person name="Goodwin L."/>
            <person name="Pitluck S."/>
            <person name="Ivanova N."/>
            <person name="Mavromatis K."/>
            <person name="Mikhailova N."/>
            <person name="Pati A."/>
            <person name="Chen A."/>
            <person name="Palaniappan K."/>
            <person name="Land M."/>
            <person name="Hauser L."/>
            <person name="Chang Y.J."/>
            <person name="Jeffries C.D."/>
            <person name="Chain P."/>
            <person name="Saunders E."/>
            <person name="Brettin T."/>
            <person name="Detter J.C."/>
            <person name="Goker M."/>
            <person name="Bristow J."/>
            <person name="Eisen J.A."/>
            <person name="Markowitz V."/>
            <person name="Hugenholtz P."/>
            <person name="Kyrpides N.C."/>
            <person name="Klenk H.P."/>
            <person name="Han C."/>
        </authorList>
    </citation>
    <scope>NUCLEOTIDE SEQUENCE [LARGE SCALE GENOMIC DNA]</scope>
    <source>
        <strain evidence="7">ATCC 49208 / DSM 771 / VKM B-1644</strain>
    </source>
</reference>
<dbReference type="GO" id="GO:0051539">
    <property type="term" value="F:4 iron, 4 sulfur cluster binding"/>
    <property type="evidence" value="ECO:0007669"/>
    <property type="project" value="UniProtKB-KW"/>
</dbReference>
<dbReference type="eggNOG" id="COG1148">
    <property type="taxonomic scope" value="Bacteria"/>
</dbReference>
<name>C8VWB4_DESAS</name>
<dbReference type="KEGG" id="dae:Dtox_1608"/>
<dbReference type="AlphaFoldDB" id="C8VWB4"/>
<feature type="domain" description="4Fe-4S ferredoxin-type" evidence="5">
    <location>
        <begin position="32"/>
        <end position="61"/>
    </location>
</feature>
<dbReference type="Proteomes" id="UP000002217">
    <property type="component" value="Chromosome"/>
</dbReference>
<evidence type="ECO:0000256" key="1">
    <source>
        <dbReference type="ARBA" id="ARBA00022485"/>
    </source>
</evidence>
<dbReference type="HOGENOM" id="CLU_139698_5_6_9"/>
<dbReference type="GO" id="GO:0046872">
    <property type="term" value="F:metal ion binding"/>
    <property type="evidence" value="ECO:0007669"/>
    <property type="project" value="UniProtKB-KW"/>
</dbReference>
<keyword evidence="7" id="KW-1185">Reference proteome</keyword>
<evidence type="ECO:0000256" key="4">
    <source>
        <dbReference type="ARBA" id="ARBA00023014"/>
    </source>
</evidence>
<dbReference type="PANTHER" id="PTHR43687">
    <property type="entry name" value="ADENYLYLSULFATE REDUCTASE, BETA SUBUNIT"/>
    <property type="match status" value="1"/>
</dbReference>
<dbReference type="RefSeq" id="WP_015757177.1">
    <property type="nucleotide sequence ID" value="NC_013216.1"/>
</dbReference>